<dbReference type="PANTHER" id="PTHR45656:SF14">
    <property type="entry name" value="C4B-BINDING PROTEIN BETA CHAIN"/>
    <property type="match status" value="1"/>
</dbReference>
<keyword evidence="7" id="KW-1185">Reference proteome</keyword>
<dbReference type="AlphaFoldDB" id="A0AB34HF93"/>
<comment type="caution">
    <text evidence="6">The sequence shown here is derived from an EMBL/GenBank/DDBJ whole genome shotgun (WGS) entry which is preliminary data.</text>
</comment>
<keyword evidence="2" id="KW-0677">Repeat</keyword>
<feature type="disulfide bond" evidence="4">
    <location>
        <begin position="59"/>
        <end position="102"/>
    </location>
</feature>
<dbReference type="EMBL" id="JAIQCJ010001364">
    <property type="protein sequence ID" value="KAJ8790154.1"/>
    <property type="molecule type" value="Genomic_DNA"/>
</dbReference>
<gene>
    <name evidence="6" type="ORF">J1605_004621</name>
</gene>
<comment type="caution">
    <text evidence="4">Lacks conserved residue(s) required for the propagation of feature annotation.</text>
</comment>
<protein>
    <recommendedName>
        <fullName evidence="5">Sushi domain-containing protein</fullName>
    </recommendedName>
</protein>
<keyword evidence="1" id="KW-0732">Signal</keyword>
<dbReference type="Proteomes" id="UP001159641">
    <property type="component" value="Unassembled WGS sequence"/>
</dbReference>
<keyword evidence="4" id="KW-0768">Sushi</keyword>
<proteinExistence type="predicted"/>
<evidence type="ECO:0000313" key="6">
    <source>
        <dbReference type="EMBL" id="KAJ8790154.1"/>
    </source>
</evidence>
<feature type="disulfide bond" evidence="4">
    <location>
        <begin position="88"/>
        <end position="115"/>
    </location>
</feature>
<evidence type="ECO:0000256" key="3">
    <source>
        <dbReference type="ARBA" id="ARBA00023157"/>
    </source>
</evidence>
<evidence type="ECO:0000256" key="1">
    <source>
        <dbReference type="ARBA" id="ARBA00022729"/>
    </source>
</evidence>
<dbReference type="SUPFAM" id="SSF57535">
    <property type="entry name" value="Complement control module/SCR domain"/>
    <property type="match status" value="2"/>
</dbReference>
<accession>A0AB34HF93</accession>
<keyword evidence="3 4" id="KW-1015">Disulfide bond</keyword>
<dbReference type="InterPro" id="IPR051277">
    <property type="entry name" value="SEZ6_CSMD_C4BPB_Regulators"/>
</dbReference>
<dbReference type="Pfam" id="PF00084">
    <property type="entry name" value="Sushi"/>
    <property type="match status" value="1"/>
</dbReference>
<feature type="domain" description="Sushi" evidence="5">
    <location>
        <begin position="57"/>
        <end position="117"/>
    </location>
</feature>
<dbReference type="PANTHER" id="PTHR45656">
    <property type="entry name" value="PROTEIN CBR-CLEC-78"/>
    <property type="match status" value="1"/>
</dbReference>
<dbReference type="InterPro" id="IPR000436">
    <property type="entry name" value="Sushi_SCR_CCP_dom"/>
</dbReference>
<evidence type="ECO:0000256" key="4">
    <source>
        <dbReference type="PROSITE-ProRule" id="PRU00302"/>
    </source>
</evidence>
<dbReference type="PROSITE" id="PS50923">
    <property type="entry name" value="SUSHI"/>
    <property type="match status" value="2"/>
</dbReference>
<organism evidence="6 7">
    <name type="scientific">Eschrichtius robustus</name>
    <name type="common">California gray whale</name>
    <name type="synonym">Eschrichtius gibbosus</name>
    <dbReference type="NCBI Taxonomy" id="9764"/>
    <lineage>
        <taxon>Eukaryota</taxon>
        <taxon>Metazoa</taxon>
        <taxon>Chordata</taxon>
        <taxon>Craniata</taxon>
        <taxon>Vertebrata</taxon>
        <taxon>Euteleostomi</taxon>
        <taxon>Mammalia</taxon>
        <taxon>Eutheria</taxon>
        <taxon>Laurasiatheria</taxon>
        <taxon>Artiodactyla</taxon>
        <taxon>Whippomorpha</taxon>
        <taxon>Cetacea</taxon>
        <taxon>Mysticeti</taxon>
        <taxon>Eschrichtiidae</taxon>
        <taxon>Eschrichtius</taxon>
    </lineage>
</organism>
<dbReference type="SMART" id="SM00032">
    <property type="entry name" value="CCP"/>
    <property type="match status" value="1"/>
</dbReference>
<evidence type="ECO:0000313" key="7">
    <source>
        <dbReference type="Proteomes" id="UP001159641"/>
    </source>
</evidence>
<dbReference type="CDD" id="cd00033">
    <property type="entry name" value="CCP"/>
    <property type="match status" value="1"/>
</dbReference>
<sequence length="166" mass="18813">MSCQDGYQLTGHAYRKCQGDKNRVWFQKIPLCKVIHCQPPPVINNGRHRDIPLISEVNCSFPEHINGIQSGLEPGKMYQYGAVITLECEDGYTLEGSPQSQCQEDHGWNPPLAVCKSPSKYKGLHCSSYLFRWKEESSLVPLICGVLDDLSFSKNRYVVIAFKFID</sequence>
<reference evidence="6 7" key="1">
    <citation type="submission" date="2022-11" db="EMBL/GenBank/DDBJ databases">
        <title>Whole genome sequence of Eschrichtius robustus ER-17-0199.</title>
        <authorList>
            <person name="Bruniche-Olsen A."/>
            <person name="Black A.N."/>
            <person name="Fields C.J."/>
            <person name="Walden K."/>
            <person name="Dewoody J.A."/>
        </authorList>
    </citation>
    <scope>NUCLEOTIDE SEQUENCE [LARGE SCALE GENOMIC DNA]</scope>
    <source>
        <strain evidence="6">ER-17-0199</strain>
        <tissue evidence="6">Blubber</tissue>
    </source>
</reference>
<feature type="domain" description="Sushi" evidence="5">
    <location>
        <begin position="1"/>
        <end position="34"/>
    </location>
</feature>
<evidence type="ECO:0000256" key="2">
    <source>
        <dbReference type="ARBA" id="ARBA00022737"/>
    </source>
</evidence>
<dbReference type="Gene3D" id="2.10.70.10">
    <property type="entry name" value="Complement Module, domain 1"/>
    <property type="match status" value="2"/>
</dbReference>
<dbReference type="InterPro" id="IPR035976">
    <property type="entry name" value="Sushi/SCR/CCP_sf"/>
</dbReference>
<evidence type="ECO:0000259" key="5">
    <source>
        <dbReference type="PROSITE" id="PS50923"/>
    </source>
</evidence>
<name>A0AB34HF93_ESCRO</name>